<dbReference type="EMBL" id="JBFTWV010000319">
    <property type="protein sequence ID" value="KAL2782795.1"/>
    <property type="molecule type" value="Genomic_DNA"/>
</dbReference>
<evidence type="ECO:0000313" key="1">
    <source>
        <dbReference type="EMBL" id="KAL2782795.1"/>
    </source>
</evidence>
<dbReference type="InterPro" id="IPR011990">
    <property type="entry name" value="TPR-like_helical_dom_sf"/>
</dbReference>
<dbReference type="Pfam" id="PF13374">
    <property type="entry name" value="TPR_10"/>
    <property type="match status" value="1"/>
</dbReference>
<reference evidence="1 2" key="1">
    <citation type="submission" date="2024-07" db="EMBL/GenBank/DDBJ databases">
        <title>Section-level genome sequencing and comparative genomics of Aspergillus sections Usti and Cavernicolus.</title>
        <authorList>
            <consortium name="Lawrence Berkeley National Laboratory"/>
            <person name="Nybo J.L."/>
            <person name="Vesth T.C."/>
            <person name="Theobald S."/>
            <person name="Frisvad J.C."/>
            <person name="Larsen T.O."/>
            <person name="Kjaerboelling I."/>
            <person name="Rothschild-Mancinelli K."/>
            <person name="Lyhne E.K."/>
            <person name="Kogle M.E."/>
            <person name="Barry K."/>
            <person name="Clum A."/>
            <person name="Na H."/>
            <person name="Ledsgaard L."/>
            <person name="Lin J."/>
            <person name="Lipzen A."/>
            <person name="Kuo A."/>
            <person name="Riley R."/>
            <person name="Mondo S."/>
            <person name="Labutti K."/>
            <person name="Haridas S."/>
            <person name="Pangalinan J."/>
            <person name="Salamov A.A."/>
            <person name="Simmons B.A."/>
            <person name="Magnuson J.K."/>
            <person name="Chen J."/>
            <person name="Drula E."/>
            <person name="Henrissat B."/>
            <person name="Wiebenga A."/>
            <person name="Lubbers R.J."/>
            <person name="Gomes A.C."/>
            <person name="Makela M.R."/>
            <person name="Stajich J."/>
            <person name="Grigoriev I.V."/>
            <person name="Mortensen U.H."/>
            <person name="De Vries R.P."/>
            <person name="Baker S.E."/>
            <person name="Andersen M.R."/>
        </authorList>
    </citation>
    <scope>NUCLEOTIDE SEQUENCE [LARGE SCALE GENOMIC DNA]</scope>
    <source>
        <strain evidence="1 2">CBS 209.92</strain>
    </source>
</reference>
<proteinExistence type="predicted"/>
<keyword evidence="2" id="KW-1185">Reference proteome</keyword>
<gene>
    <name evidence="1" type="ORF">BJX66DRAFT_319827</name>
</gene>
<evidence type="ECO:0000313" key="2">
    <source>
        <dbReference type="Proteomes" id="UP001610563"/>
    </source>
</evidence>
<feature type="non-terminal residue" evidence="1">
    <location>
        <position position="1"/>
    </location>
</feature>
<dbReference type="Gene3D" id="1.25.40.10">
    <property type="entry name" value="Tetratricopeptide repeat domain"/>
    <property type="match status" value="1"/>
</dbReference>
<name>A0ABR4FHS7_9EURO</name>
<comment type="caution">
    <text evidence="1">The sequence shown here is derived from an EMBL/GenBank/DDBJ whole genome shotgun (WGS) entry which is preliminary data.</text>
</comment>
<organism evidence="1 2">
    <name type="scientific">Aspergillus keveii</name>
    <dbReference type="NCBI Taxonomy" id="714993"/>
    <lineage>
        <taxon>Eukaryota</taxon>
        <taxon>Fungi</taxon>
        <taxon>Dikarya</taxon>
        <taxon>Ascomycota</taxon>
        <taxon>Pezizomycotina</taxon>
        <taxon>Eurotiomycetes</taxon>
        <taxon>Eurotiomycetidae</taxon>
        <taxon>Eurotiales</taxon>
        <taxon>Aspergillaceae</taxon>
        <taxon>Aspergillus</taxon>
        <taxon>Aspergillus subgen. Nidulantes</taxon>
    </lineage>
</organism>
<dbReference type="Pfam" id="PF13424">
    <property type="entry name" value="TPR_12"/>
    <property type="match status" value="1"/>
</dbReference>
<dbReference type="InterPro" id="IPR053137">
    <property type="entry name" value="NLR-like"/>
</dbReference>
<protein>
    <recommendedName>
        <fullName evidence="3">Kinesin light chain</fullName>
    </recommendedName>
</protein>
<accession>A0ABR4FHS7</accession>
<dbReference type="Proteomes" id="UP001610563">
    <property type="component" value="Unassembled WGS sequence"/>
</dbReference>
<dbReference type="SUPFAM" id="SSF48452">
    <property type="entry name" value="TPR-like"/>
    <property type="match status" value="1"/>
</dbReference>
<dbReference type="PANTHER" id="PTHR46082">
    <property type="entry name" value="ATP/GTP-BINDING PROTEIN-RELATED"/>
    <property type="match status" value="1"/>
</dbReference>
<sequence>LGSEHPDTLSHMAHLASTYSRQGRWKDAEEIQELVLGTSTRVLGSEHPDTLSHMAHLATTYSLQGRWKDAEEIQEQVLGIRKQVLGPDHPDTLSSMARLADTLCSQENVHDAVVLMEKCVRLRDRLLGSSHPDTVDSVRSLEEWKERIDLPTHTCQPPVQEENDRPIGGIAQRSCYPGVVIIKANVSGELFDHRRGVVRPAASVMRGHDLNEVD</sequence>
<evidence type="ECO:0008006" key="3">
    <source>
        <dbReference type="Google" id="ProtNLM"/>
    </source>
</evidence>
<dbReference type="PANTHER" id="PTHR46082:SF6">
    <property type="entry name" value="AAA+ ATPASE DOMAIN-CONTAINING PROTEIN-RELATED"/>
    <property type="match status" value="1"/>
</dbReference>